<accession>A0A7S3L5I6</accession>
<keyword evidence="6" id="KW-0769">Symport</keyword>
<evidence type="ECO:0000256" key="3">
    <source>
        <dbReference type="ARBA" id="ARBA00022448"/>
    </source>
</evidence>
<dbReference type="Pfam" id="PF00474">
    <property type="entry name" value="SSF"/>
    <property type="match status" value="1"/>
</dbReference>
<keyword evidence="10 14" id="KW-0472">Membrane</keyword>
<evidence type="ECO:0000256" key="12">
    <source>
        <dbReference type="RuleBase" id="RU362091"/>
    </source>
</evidence>
<evidence type="ECO:0000256" key="2">
    <source>
        <dbReference type="ARBA" id="ARBA00006434"/>
    </source>
</evidence>
<comment type="subcellular location">
    <subcellularLocation>
        <location evidence="1">Cell membrane</location>
        <topology evidence="1">Multi-pass membrane protein</topology>
    </subcellularLocation>
</comment>
<comment type="similarity">
    <text evidence="2 12">Belongs to the sodium:solute symporter (SSF) (TC 2.A.21) family.</text>
</comment>
<feature type="transmembrane region" description="Helical" evidence="14">
    <location>
        <begin position="113"/>
        <end position="131"/>
    </location>
</feature>
<dbReference type="GO" id="GO:0006814">
    <property type="term" value="P:sodium ion transport"/>
    <property type="evidence" value="ECO:0007669"/>
    <property type="project" value="UniProtKB-KW"/>
</dbReference>
<feature type="transmembrane region" description="Helical" evidence="14">
    <location>
        <begin position="400"/>
        <end position="422"/>
    </location>
</feature>
<evidence type="ECO:0000256" key="10">
    <source>
        <dbReference type="ARBA" id="ARBA00023136"/>
    </source>
</evidence>
<dbReference type="GO" id="GO:0015293">
    <property type="term" value="F:symporter activity"/>
    <property type="evidence" value="ECO:0007669"/>
    <property type="project" value="UniProtKB-KW"/>
</dbReference>
<dbReference type="InterPro" id="IPR038377">
    <property type="entry name" value="Na/Glc_symporter_sf"/>
</dbReference>
<evidence type="ECO:0000256" key="5">
    <source>
        <dbReference type="ARBA" id="ARBA00022692"/>
    </source>
</evidence>
<organism evidence="16">
    <name type="scientific">Amphora coffeiformis</name>
    <dbReference type="NCBI Taxonomy" id="265554"/>
    <lineage>
        <taxon>Eukaryota</taxon>
        <taxon>Sar</taxon>
        <taxon>Stramenopiles</taxon>
        <taxon>Ochrophyta</taxon>
        <taxon>Bacillariophyta</taxon>
        <taxon>Bacillariophyceae</taxon>
        <taxon>Bacillariophycidae</taxon>
        <taxon>Thalassiophysales</taxon>
        <taxon>Catenulaceae</taxon>
        <taxon>Amphora</taxon>
    </lineage>
</organism>
<feature type="compositionally biased region" description="Basic and acidic residues" evidence="13">
    <location>
        <begin position="695"/>
        <end position="705"/>
    </location>
</feature>
<name>A0A7S3L5I6_9STRA</name>
<protein>
    <submittedName>
        <fullName evidence="16">Uncharacterized protein</fullName>
    </submittedName>
</protein>
<evidence type="ECO:0000256" key="4">
    <source>
        <dbReference type="ARBA" id="ARBA00022475"/>
    </source>
</evidence>
<keyword evidence="5 14" id="KW-0812">Transmembrane</keyword>
<dbReference type="InterPro" id="IPR001734">
    <property type="entry name" value="Na/solute_symporter"/>
</dbReference>
<keyword evidence="3" id="KW-0813">Transport</keyword>
<evidence type="ECO:0000256" key="11">
    <source>
        <dbReference type="ARBA" id="ARBA00023201"/>
    </source>
</evidence>
<evidence type="ECO:0000313" key="16">
    <source>
        <dbReference type="EMBL" id="CAE0407592.1"/>
    </source>
</evidence>
<keyword evidence="4" id="KW-1003">Cell membrane</keyword>
<keyword evidence="15" id="KW-0732">Signal</keyword>
<dbReference type="AlphaFoldDB" id="A0A7S3L5I6"/>
<feature type="chain" id="PRO_5030835172" evidence="15">
    <location>
        <begin position="38"/>
        <end position="727"/>
    </location>
</feature>
<keyword evidence="7 14" id="KW-1133">Transmembrane helix</keyword>
<feature type="transmembrane region" description="Helical" evidence="14">
    <location>
        <begin position="151"/>
        <end position="173"/>
    </location>
</feature>
<evidence type="ECO:0000256" key="7">
    <source>
        <dbReference type="ARBA" id="ARBA00022989"/>
    </source>
</evidence>
<dbReference type="PANTHER" id="PTHR48086">
    <property type="entry name" value="SODIUM/PROLINE SYMPORTER-RELATED"/>
    <property type="match status" value="1"/>
</dbReference>
<feature type="transmembrane region" description="Helical" evidence="14">
    <location>
        <begin position="369"/>
        <end position="388"/>
    </location>
</feature>
<evidence type="ECO:0000256" key="13">
    <source>
        <dbReference type="SAM" id="MobiDB-lite"/>
    </source>
</evidence>
<keyword evidence="9" id="KW-0406">Ion transport</keyword>
<feature type="transmembrane region" description="Helical" evidence="14">
    <location>
        <begin position="84"/>
        <end position="106"/>
    </location>
</feature>
<keyword evidence="8" id="KW-0915">Sodium</keyword>
<evidence type="ECO:0000256" key="14">
    <source>
        <dbReference type="SAM" id="Phobius"/>
    </source>
</evidence>
<dbReference type="GO" id="GO:0005886">
    <property type="term" value="C:plasma membrane"/>
    <property type="evidence" value="ECO:0007669"/>
    <property type="project" value="UniProtKB-SubCell"/>
</dbReference>
<feature type="transmembrane region" description="Helical" evidence="14">
    <location>
        <begin position="659"/>
        <end position="679"/>
    </location>
</feature>
<dbReference type="PROSITE" id="PS50283">
    <property type="entry name" value="NA_SOLUT_SYMP_3"/>
    <property type="match status" value="1"/>
</dbReference>
<evidence type="ECO:0000256" key="15">
    <source>
        <dbReference type="SAM" id="SignalP"/>
    </source>
</evidence>
<gene>
    <name evidence="16" type="ORF">ACOF00016_LOCUS5401</name>
</gene>
<feature type="transmembrane region" description="Helical" evidence="14">
    <location>
        <begin position="549"/>
        <end position="569"/>
    </location>
</feature>
<dbReference type="Gene3D" id="1.20.1730.10">
    <property type="entry name" value="Sodium/glucose cotransporter"/>
    <property type="match status" value="1"/>
</dbReference>
<feature type="signal peptide" evidence="15">
    <location>
        <begin position="1"/>
        <end position="37"/>
    </location>
</feature>
<feature type="transmembrane region" description="Helical" evidence="14">
    <location>
        <begin position="260"/>
        <end position="278"/>
    </location>
</feature>
<reference evidence="16" key="1">
    <citation type="submission" date="2021-01" db="EMBL/GenBank/DDBJ databases">
        <authorList>
            <person name="Corre E."/>
            <person name="Pelletier E."/>
            <person name="Niang G."/>
            <person name="Scheremetjew M."/>
            <person name="Finn R."/>
            <person name="Kale V."/>
            <person name="Holt S."/>
            <person name="Cochrane G."/>
            <person name="Meng A."/>
            <person name="Brown T."/>
            <person name="Cohen L."/>
        </authorList>
    </citation>
    <scope>NUCLEOTIDE SEQUENCE</scope>
    <source>
        <strain evidence="16">CCMP127</strain>
    </source>
</reference>
<evidence type="ECO:0000256" key="1">
    <source>
        <dbReference type="ARBA" id="ARBA00004651"/>
    </source>
</evidence>
<dbReference type="PANTHER" id="PTHR48086:SF3">
    <property type="entry name" value="SODIUM_PROLINE SYMPORTER"/>
    <property type="match status" value="1"/>
</dbReference>
<feature type="region of interest" description="Disordered" evidence="13">
    <location>
        <begin position="695"/>
        <end position="727"/>
    </location>
</feature>
<evidence type="ECO:0000256" key="8">
    <source>
        <dbReference type="ARBA" id="ARBA00023053"/>
    </source>
</evidence>
<dbReference type="EMBL" id="HBIM01006349">
    <property type="protein sequence ID" value="CAE0407592.1"/>
    <property type="molecule type" value="Transcribed_RNA"/>
</dbReference>
<feature type="transmembrane region" description="Helical" evidence="14">
    <location>
        <begin position="523"/>
        <end position="543"/>
    </location>
</feature>
<feature type="transmembrane region" description="Helical" evidence="14">
    <location>
        <begin position="200"/>
        <end position="228"/>
    </location>
</feature>
<proteinExistence type="inferred from homology"/>
<feature type="transmembrane region" description="Helical" evidence="14">
    <location>
        <begin position="475"/>
        <end position="502"/>
    </location>
</feature>
<evidence type="ECO:0000256" key="6">
    <source>
        <dbReference type="ARBA" id="ARBA00022847"/>
    </source>
</evidence>
<dbReference type="InterPro" id="IPR050277">
    <property type="entry name" value="Sodium:Solute_Symporter"/>
</dbReference>
<evidence type="ECO:0000256" key="9">
    <source>
        <dbReference type="ARBA" id="ARBA00023065"/>
    </source>
</evidence>
<sequence>MFTTTTTTMWGGGLCRAWWWCITMFLLVSLPLPQVTADCLADPTLNAIFVPQDVDSIPLPDSCCQADVCGLACPEEVSSPGVGYGIAVGFAIGLSFLIGALTYFIVQGEAENYFVAGKSLPLWIVAMTLGAQSVDSNSLLGNVDLSYRFHFWDGACIPIGLGLSLILNGLLLAGKINREENVLTLPDVLSKRYGKVVETLVGLISITSFLMLLAGNLVGMGVITGYVWGINQTVGIWVSAIIVWTYTVTGGLFSVAYTDVVQGAVGWSGCIICCYWLIANAKHDAPPPSIGFPGYVYPNEDIANLYDGVPCDFVENAFCYNAAKYCTDPSDPGTCGLIDNGAYPFGDKRLFGSQMTDAAALTPFPNAILWNWATIFILGFGNLAALDFQVRCMAAKSPKVATYGCLIGGCFTFFIGIPFSYLGSITRVYYGPDTARAEFDADTCLGILGLPTCGAWVPDDLAFVKLLTHETNAFLGAWCLIGIVAASMSTADGAILAMGTVWSNNIQRQLGKYYPALADSDNLLLAARLSTIPFSLAATVVASQVQKTGYLLIVAFDIMFAAVVAPLFGCFYSPGEASPRAALLSVITGALTRVVLEFALPKDGFLILPFELDEFLDYGPAASAALPTFFDAPAEDLWDPEAEPCIGERFEDYTGVDSLASFLISLIVFVGVTMLERCIGKALFTMPGLEPYTKNFHEHEPKDVTQKTGNDNSDEKVSGDAAEESSA</sequence>
<feature type="transmembrane region" description="Helical" evidence="14">
    <location>
        <begin position="234"/>
        <end position="253"/>
    </location>
</feature>
<keyword evidence="11" id="KW-0739">Sodium transport</keyword>